<dbReference type="GO" id="GO:0005783">
    <property type="term" value="C:endoplasmic reticulum"/>
    <property type="evidence" value="ECO:0007669"/>
    <property type="project" value="TreeGrafter"/>
</dbReference>
<feature type="compositionally biased region" description="Basic and acidic residues" evidence="1">
    <location>
        <begin position="145"/>
        <end position="157"/>
    </location>
</feature>
<keyword evidence="3" id="KW-1185">Reference proteome</keyword>
<protein>
    <recommendedName>
        <fullName evidence="4">Transcription factor Opi1</fullName>
    </recommendedName>
</protein>
<feature type="region of interest" description="Disordered" evidence="1">
    <location>
        <begin position="368"/>
        <end position="394"/>
    </location>
</feature>
<dbReference type="PANTHER" id="PTHR38406:SF1">
    <property type="entry name" value="TRANSCRIPTIONAL REPRESSOR OPI1"/>
    <property type="match status" value="1"/>
</dbReference>
<dbReference type="PANTHER" id="PTHR38406">
    <property type="entry name" value="TRANSCRIPTIONAL REPRESSOR OPI1"/>
    <property type="match status" value="1"/>
</dbReference>
<comment type="caution">
    <text evidence="2">The sequence shown here is derived from an EMBL/GenBank/DDBJ whole genome shotgun (WGS) entry which is preliminary data.</text>
</comment>
<dbReference type="GO" id="GO:0003714">
    <property type="term" value="F:transcription corepressor activity"/>
    <property type="evidence" value="ECO:0007669"/>
    <property type="project" value="InterPro"/>
</dbReference>
<dbReference type="GO" id="GO:0005634">
    <property type="term" value="C:nucleus"/>
    <property type="evidence" value="ECO:0007669"/>
    <property type="project" value="TreeGrafter"/>
</dbReference>
<evidence type="ECO:0000256" key="1">
    <source>
        <dbReference type="SAM" id="MobiDB-lite"/>
    </source>
</evidence>
<reference evidence="2" key="1">
    <citation type="submission" date="2020-05" db="EMBL/GenBank/DDBJ databases">
        <title>WGS assembly of Corymbia citriodora subspecies variegata.</title>
        <authorList>
            <person name="Barry K."/>
            <person name="Hundley H."/>
            <person name="Shu S."/>
            <person name="Jenkins J."/>
            <person name="Grimwood J."/>
            <person name="Baten A."/>
        </authorList>
    </citation>
    <scope>NUCLEOTIDE SEQUENCE</scope>
    <source>
        <strain evidence="2">CV2-018</strain>
    </source>
</reference>
<dbReference type="Gramene" id="rna-gnl|WGS:JABURB|Cocit.L5499.1">
    <property type="protein sequence ID" value="cds-KAF7846038.1"/>
    <property type="gene ID" value="gene-BT93_L5499"/>
</dbReference>
<dbReference type="GO" id="GO:0030968">
    <property type="term" value="P:endoplasmic reticulum unfolded protein response"/>
    <property type="evidence" value="ECO:0007669"/>
    <property type="project" value="TreeGrafter"/>
</dbReference>
<name>A0A8T0CF20_CORYI</name>
<dbReference type="GO" id="GO:0006357">
    <property type="term" value="P:regulation of transcription by RNA polymerase II"/>
    <property type="evidence" value="ECO:0007669"/>
    <property type="project" value="TreeGrafter"/>
</dbReference>
<dbReference type="Proteomes" id="UP000806378">
    <property type="component" value="Unassembled WGS sequence"/>
</dbReference>
<sequence>MPRSSMESAIVSPSDTGSVMSMDDHRTYRSTSVVSLEDPDVRLAAEALSGLGNSDPSHRTASQHDQAPILELFVDAHPWVGSTIASSMQAYTTTKSYSPRIVQYGANLIERNIGSPMANTVSELGKRTGVESGLRRYLGNGNRPAADHTEQHDEAGSSKRRRVMSDDMEVESNSGEAGAAEISGPRDSQEFLPAYRSSKPPSYREEVSPRGNERRIHRPQQNRSWSSQVILTTSGLGVALSESSLRSLKYCVGLLASATDHVATVMESLKLVLKEYDQDRESRQEDQSRRAKEIEAGVFRPGYEQRENEAAERLAHRIKQLCDDILHTMKTVVNSVSAYTGGALPDNARNVVKGQLLSIPQRWRWATEAANQQDQADGGESGVKPGREEESRKTAHRMIAFATEGLDMMAQVNGVVQITLNKAEEWLESFRKRERDHEMLDADDPRESID</sequence>
<accession>A0A8T0CF20</accession>
<dbReference type="InterPro" id="IPR013927">
    <property type="entry name" value="TF_Opi1_Ccg-8"/>
</dbReference>
<gene>
    <name evidence="2" type="ORF">BT93_L5499</name>
</gene>
<dbReference type="GO" id="GO:0008654">
    <property type="term" value="P:phospholipid biosynthetic process"/>
    <property type="evidence" value="ECO:0007669"/>
    <property type="project" value="TreeGrafter"/>
</dbReference>
<feature type="region of interest" description="Disordered" evidence="1">
    <location>
        <begin position="1"/>
        <end position="33"/>
    </location>
</feature>
<dbReference type="Pfam" id="PF08618">
    <property type="entry name" value="Opi1"/>
    <property type="match status" value="2"/>
</dbReference>
<proteinExistence type="predicted"/>
<feature type="region of interest" description="Disordered" evidence="1">
    <location>
        <begin position="134"/>
        <end position="224"/>
    </location>
</feature>
<dbReference type="AlphaFoldDB" id="A0A8T0CF20"/>
<feature type="compositionally biased region" description="Basic and acidic residues" evidence="1">
    <location>
        <begin position="202"/>
        <end position="214"/>
    </location>
</feature>
<evidence type="ECO:0000313" key="2">
    <source>
        <dbReference type="EMBL" id="KAF7846038.1"/>
    </source>
</evidence>
<evidence type="ECO:0008006" key="4">
    <source>
        <dbReference type="Google" id="ProtNLM"/>
    </source>
</evidence>
<dbReference type="EMBL" id="MU096152">
    <property type="protein sequence ID" value="KAF7846038.1"/>
    <property type="molecule type" value="Genomic_DNA"/>
</dbReference>
<dbReference type="OrthoDB" id="2441642at2759"/>
<feature type="compositionally biased region" description="Polar residues" evidence="1">
    <location>
        <begin position="1"/>
        <end position="19"/>
    </location>
</feature>
<evidence type="ECO:0000313" key="3">
    <source>
        <dbReference type="Proteomes" id="UP000806378"/>
    </source>
</evidence>
<organism evidence="2 3">
    <name type="scientific">Corymbia citriodora subsp. variegata</name>
    <dbReference type="NCBI Taxonomy" id="360336"/>
    <lineage>
        <taxon>Eukaryota</taxon>
        <taxon>Viridiplantae</taxon>
        <taxon>Streptophyta</taxon>
        <taxon>Embryophyta</taxon>
        <taxon>Tracheophyta</taxon>
        <taxon>Spermatophyta</taxon>
        <taxon>Magnoliopsida</taxon>
        <taxon>eudicotyledons</taxon>
        <taxon>Gunneridae</taxon>
        <taxon>Pentapetalae</taxon>
        <taxon>rosids</taxon>
        <taxon>malvids</taxon>
        <taxon>Myrtales</taxon>
        <taxon>Myrtaceae</taxon>
        <taxon>Myrtoideae</taxon>
        <taxon>Eucalypteae</taxon>
        <taxon>Corymbia</taxon>
    </lineage>
</organism>